<dbReference type="InterPro" id="IPR009057">
    <property type="entry name" value="Homeodomain-like_sf"/>
</dbReference>
<evidence type="ECO:0000313" key="5">
    <source>
        <dbReference type="Proteomes" id="UP001212841"/>
    </source>
</evidence>
<dbReference type="SUPFAM" id="SSF46689">
    <property type="entry name" value="Homeodomain-like"/>
    <property type="match status" value="2"/>
</dbReference>
<dbReference type="PANTHER" id="PTHR45614">
    <property type="entry name" value="MYB PROTEIN-RELATED"/>
    <property type="match status" value="1"/>
</dbReference>
<dbReference type="GO" id="GO:0005634">
    <property type="term" value="C:nucleus"/>
    <property type="evidence" value="ECO:0007669"/>
    <property type="project" value="TreeGrafter"/>
</dbReference>
<dbReference type="InterPro" id="IPR001005">
    <property type="entry name" value="SANT/Myb"/>
</dbReference>
<feature type="domain" description="HTH myb-type" evidence="3">
    <location>
        <begin position="285"/>
        <end position="343"/>
    </location>
</feature>
<organism evidence="4 5">
    <name type="scientific">Rhizophlyctis rosea</name>
    <dbReference type="NCBI Taxonomy" id="64517"/>
    <lineage>
        <taxon>Eukaryota</taxon>
        <taxon>Fungi</taxon>
        <taxon>Fungi incertae sedis</taxon>
        <taxon>Chytridiomycota</taxon>
        <taxon>Chytridiomycota incertae sedis</taxon>
        <taxon>Chytridiomycetes</taxon>
        <taxon>Rhizophlyctidales</taxon>
        <taxon>Rhizophlyctidaceae</taxon>
        <taxon>Rhizophlyctis</taxon>
    </lineage>
</organism>
<feature type="domain" description="HTH myb-type" evidence="3">
    <location>
        <begin position="179"/>
        <end position="238"/>
    </location>
</feature>
<evidence type="ECO:0000259" key="3">
    <source>
        <dbReference type="PROSITE" id="PS51294"/>
    </source>
</evidence>
<feature type="region of interest" description="Disordered" evidence="1">
    <location>
        <begin position="20"/>
        <end position="133"/>
    </location>
</feature>
<dbReference type="SMART" id="SM00717">
    <property type="entry name" value="SANT"/>
    <property type="match status" value="4"/>
</dbReference>
<gene>
    <name evidence="4" type="primary">SNAPC4_2</name>
    <name evidence="4" type="ORF">HK097_002802</name>
</gene>
<feature type="compositionally biased region" description="Polar residues" evidence="1">
    <location>
        <begin position="110"/>
        <end position="120"/>
    </location>
</feature>
<dbReference type="PROSITE" id="PS50090">
    <property type="entry name" value="MYB_LIKE"/>
    <property type="match status" value="3"/>
</dbReference>
<feature type="domain" description="Myb-like" evidence="2">
    <location>
        <begin position="179"/>
        <end position="234"/>
    </location>
</feature>
<dbReference type="GO" id="GO:0000981">
    <property type="term" value="F:DNA-binding transcription factor activity, RNA polymerase II-specific"/>
    <property type="evidence" value="ECO:0007669"/>
    <property type="project" value="TreeGrafter"/>
</dbReference>
<comment type="caution">
    <text evidence="4">The sequence shown here is derived from an EMBL/GenBank/DDBJ whole genome shotgun (WGS) entry which is preliminary data.</text>
</comment>
<name>A0AAD5S5J8_9FUNG</name>
<dbReference type="InterPro" id="IPR017930">
    <property type="entry name" value="Myb_dom"/>
</dbReference>
<evidence type="ECO:0000313" key="4">
    <source>
        <dbReference type="EMBL" id="KAJ3039563.1"/>
    </source>
</evidence>
<dbReference type="Gene3D" id="1.10.10.60">
    <property type="entry name" value="Homeodomain-like"/>
    <property type="match status" value="2"/>
</dbReference>
<evidence type="ECO:0000256" key="1">
    <source>
        <dbReference type="SAM" id="MobiDB-lite"/>
    </source>
</evidence>
<keyword evidence="5" id="KW-1185">Reference proteome</keyword>
<dbReference type="GO" id="GO:0000978">
    <property type="term" value="F:RNA polymerase II cis-regulatory region sequence-specific DNA binding"/>
    <property type="evidence" value="ECO:0007669"/>
    <property type="project" value="TreeGrafter"/>
</dbReference>
<accession>A0AAD5S5J8</accession>
<protein>
    <submittedName>
        <fullName evidence="4">Myblike DNAbinding domain-containing protein</fullName>
    </submittedName>
</protein>
<dbReference type="EMBL" id="JADGJD010001628">
    <property type="protein sequence ID" value="KAJ3039563.1"/>
    <property type="molecule type" value="Genomic_DNA"/>
</dbReference>
<dbReference type="PANTHER" id="PTHR45614:SF25">
    <property type="entry name" value="MYB PROTEIN"/>
    <property type="match status" value="1"/>
</dbReference>
<feature type="compositionally biased region" description="Polar residues" evidence="1">
    <location>
        <begin position="20"/>
        <end position="45"/>
    </location>
</feature>
<dbReference type="AlphaFoldDB" id="A0AAD5S5J8"/>
<dbReference type="PROSITE" id="PS51294">
    <property type="entry name" value="HTH_MYB"/>
    <property type="match status" value="2"/>
</dbReference>
<reference evidence="4" key="1">
    <citation type="submission" date="2020-05" db="EMBL/GenBank/DDBJ databases">
        <title>Phylogenomic resolution of chytrid fungi.</title>
        <authorList>
            <person name="Stajich J.E."/>
            <person name="Amses K."/>
            <person name="Simmons R."/>
            <person name="Seto K."/>
            <person name="Myers J."/>
            <person name="Bonds A."/>
            <person name="Quandt C.A."/>
            <person name="Barry K."/>
            <person name="Liu P."/>
            <person name="Grigoriev I."/>
            <person name="Longcore J.E."/>
            <person name="James T.Y."/>
        </authorList>
    </citation>
    <scope>NUCLEOTIDE SEQUENCE</scope>
    <source>
        <strain evidence="4">JEL0318</strain>
    </source>
</reference>
<proteinExistence type="predicted"/>
<evidence type="ECO:0000259" key="2">
    <source>
        <dbReference type="PROSITE" id="PS50090"/>
    </source>
</evidence>
<feature type="domain" description="Myb-like" evidence="2">
    <location>
        <begin position="130"/>
        <end position="178"/>
    </location>
</feature>
<sequence length="390" mass="44182">MSILSKLALRSISSSIHRPSLRSFTQRQPGLTQYTPLRNFLTSPVPSYPRGVQKSDLEGASESQREPVTPTEIDSSPVKASSEPLEPSEPIPSPIETTIAFPNREDASEPASTTKSSAAQQKHPRGEVGNPWTRQEDELIVSTLSTALQSSQPIPWSTLSTQLSRPAHSIKLRYTNKLDPSINRSPFTPEDDQYILSTVSTHLENQTEIPWHEMAQHLGNRIPLKVKQRYFNWLKPSLKRGVPFSASEDAQIIKEGQKETPNWLFLANELNRKPDKLIARYTLINPSWKKGDWAPEEDSLILSHLDAASGDAKKVDWHAVSRILNRPADKIRDHYKLQLNPSILGKKGTQFSEREDRLLKKMKGENKSWGEIGSKLERHRDAVFRRWKAL</sequence>
<dbReference type="Proteomes" id="UP001212841">
    <property type="component" value="Unassembled WGS sequence"/>
</dbReference>
<feature type="domain" description="Myb-like" evidence="2">
    <location>
        <begin position="285"/>
        <end position="339"/>
    </location>
</feature>
<dbReference type="CDD" id="cd00167">
    <property type="entry name" value="SANT"/>
    <property type="match status" value="1"/>
</dbReference>
<dbReference type="InterPro" id="IPR050560">
    <property type="entry name" value="MYB_TF"/>
</dbReference>
<feature type="non-terminal residue" evidence="4">
    <location>
        <position position="390"/>
    </location>
</feature>
<dbReference type="Pfam" id="PF13921">
    <property type="entry name" value="Myb_DNA-bind_6"/>
    <property type="match status" value="1"/>
</dbReference>